<evidence type="ECO:0000313" key="4">
    <source>
        <dbReference type="Proteomes" id="UP000886998"/>
    </source>
</evidence>
<feature type="compositionally biased region" description="Basic residues" evidence="1">
    <location>
        <begin position="1"/>
        <end position="15"/>
    </location>
</feature>
<evidence type="ECO:0000313" key="3">
    <source>
        <dbReference type="EMBL" id="GFS48641.1"/>
    </source>
</evidence>
<name>A0A8X6IJK1_9ARAC</name>
<organism evidence="3 4">
    <name type="scientific">Trichonephila inaurata madagascariensis</name>
    <dbReference type="NCBI Taxonomy" id="2747483"/>
    <lineage>
        <taxon>Eukaryota</taxon>
        <taxon>Metazoa</taxon>
        <taxon>Ecdysozoa</taxon>
        <taxon>Arthropoda</taxon>
        <taxon>Chelicerata</taxon>
        <taxon>Arachnida</taxon>
        <taxon>Araneae</taxon>
        <taxon>Araneomorphae</taxon>
        <taxon>Entelegynae</taxon>
        <taxon>Araneoidea</taxon>
        <taxon>Nephilidae</taxon>
        <taxon>Trichonephila</taxon>
        <taxon>Trichonephila inaurata</taxon>
    </lineage>
</organism>
<dbReference type="Proteomes" id="UP000886998">
    <property type="component" value="Unassembled WGS sequence"/>
</dbReference>
<reference evidence="3" key="1">
    <citation type="submission" date="2020-08" db="EMBL/GenBank/DDBJ databases">
        <title>Multicomponent nature underlies the extraordinary mechanical properties of spider dragline silk.</title>
        <authorList>
            <person name="Kono N."/>
            <person name="Nakamura H."/>
            <person name="Mori M."/>
            <person name="Yoshida Y."/>
            <person name="Ohtoshi R."/>
            <person name="Malay A.D."/>
            <person name="Moran D.A.P."/>
            <person name="Tomita M."/>
            <person name="Numata K."/>
            <person name="Arakawa K."/>
        </authorList>
    </citation>
    <scope>NUCLEOTIDE SEQUENCE</scope>
</reference>
<dbReference type="Pfam" id="PF20700">
    <property type="entry name" value="Mutator"/>
    <property type="match status" value="1"/>
</dbReference>
<keyword evidence="4" id="KW-1185">Reference proteome</keyword>
<dbReference type="InterPro" id="IPR049012">
    <property type="entry name" value="Mutator_transp_dom"/>
</dbReference>
<sequence length="244" mass="27165">MGKCRSYRPRKRKFHGNQNTKNKEEIMTASSLKLQQCNQVNNDEINISKHLTGNRLIDLEILIGIFALLCCPTKKCTAGILYLVEDSRFGLSSNFTLHCKNCSFISAFCTSKKLDKMNELNPRFVYGLRLIGRGVSAGRKLCVVLNLPPFLSKLAFRQQEKKLLSAATSIGEKIMNDAAKELLSDLPNSLNSSKSTSSLSISGLKVFRADEDQLVKQIKTDSLFHEIDFPGESSGGARLPTCPW</sequence>
<feature type="region of interest" description="Disordered" evidence="1">
    <location>
        <begin position="1"/>
        <end position="20"/>
    </location>
</feature>
<dbReference type="EMBL" id="BMAV01026248">
    <property type="protein sequence ID" value="GFS48641.1"/>
    <property type="molecule type" value="Genomic_DNA"/>
</dbReference>
<dbReference type="OrthoDB" id="6459050at2759"/>
<proteinExistence type="predicted"/>
<accession>A0A8X6IJK1</accession>
<feature type="domain" description="Mutator-like transposase" evidence="2">
    <location>
        <begin position="53"/>
        <end position="182"/>
    </location>
</feature>
<comment type="caution">
    <text evidence="3">The sequence shown here is derived from an EMBL/GenBank/DDBJ whole genome shotgun (WGS) entry which is preliminary data.</text>
</comment>
<evidence type="ECO:0000256" key="1">
    <source>
        <dbReference type="SAM" id="MobiDB-lite"/>
    </source>
</evidence>
<gene>
    <name evidence="3" type="primary">NCL1_45153</name>
    <name evidence="3" type="ORF">TNIN_456901</name>
</gene>
<evidence type="ECO:0000259" key="2">
    <source>
        <dbReference type="Pfam" id="PF20700"/>
    </source>
</evidence>
<protein>
    <recommendedName>
        <fullName evidence="2">Mutator-like transposase domain-containing protein</fullName>
    </recommendedName>
</protein>
<dbReference type="AlphaFoldDB" id="A0A8X6IJK1"/>